<evidence type="ECO:0000313" key="10">
    <source>
        <dbReference type="EMBL" id="AHM57173.1"/>
    </source>
</evidence>
<keyword evidence="7 8" id="KW-0472">Membrane</keyword>
<accession>W8TH86</accession>
<dbReference type="EMBL" id="CP007452">
    <property type="protein sequence ID" value="AHM57173.1"/>
    <property type="molecule type" value="Genomic_DNA"/>
</dbReference>
<evidence type="ECO:0000313" key="11">
    <source>
        <dbReference type="Proteomes" id="UP000019591"/>
    </source>
</evidence>
<feature type="transmembrane region" description="Helical" evidence="8">
    <location>
        <begin position="29"/>
        <end position="53"/>
    </location>
</feature>
<keyword evidence="6 8" id="KW-1133">Transmembrane helix</keyword>
<reference evidence="10 11" key="1">
    <citation type="journal article" date="2014" name="Genome Announc.">
        <title>Complete Genome Sequence of Amino Acid-Utilizing Eubacterium acidaminophilum al-2 (DSM 3953).</title>
        <authorList>
            <person name="Poehlein A."/>
            <person name="Andreesen J.R."/>
            <person name="Daniel R."/>
        </authorList>
    </citation>
    <scope>NUCLEOTIDE SEQUENCE [LARGE SCALE GENOMIC DNA]</scope>
    <source>
        <strain evidence="10 11">DSM 3953</strain>
    </source>
</reference>
<keyword evidence="4 10" id="KW-0808">Transferase</keyword>
<evidence type="ECO:0000256" key="2">
    <source>
        <dbReference type="ARBA" id="ARBA00006464"/>
    </source>
</evidence>
<evidence type="ECO:0000259" key="9">
    <source>
        <dbReference type="Pfam" id="PF02397"/>
    </source>
</evidence>
<proteinExistence type="inferred from homology"/>
<dbReference type="PANTHER" id="PTHR30576">
    <property type="entry name" value="COLANIC BIOSYNTHESIS UDP-GLUCOSE LIPID CARRIER TRANSFERASE"/>
    <property type="match status" value="1"/>
</dbReference>
<keyword evidence="5 8" id="KW-0812">Transmembrane</keyword>
<protein>
    <submittedName>
        <fullName evidence="10">Sugar transferase</fullName>
    </submittedName>
</protein>
<sequence length="222" mass="26098">MDMRDSETIIKMSMISLEKKFVYQCMKRIMDIIGSIFGIIFFSPLCLLIMLAVKLDDPKGDIFYGHERIGRDGRTFKCWKFRTMLSNAKELFEQFTPEQKKEYEENFKLKDDPRITRLGSFLRTTSMDELPQFYNILRGDMSLVGPRPIVQAELEKYGEFQEIYKCVRPGLTGMWQVMGRSDTTYEQRISMDVEYVNSMSVFLDIRLIFLTVVKVIKKEGAY</sequence>
<evidence type="ECO:0000256" key="6">
    <source>
        <dbReference type="ARBA" id="ARBA00022989"/>
    </source>
</evidence>
<dbReference type="GO" id="GO:0016780">
    <property type="term" value="F:phosphotransferase activity, for other substituted phosphate groups"/>
    <property type="evidence" value="ECO:0007669"/>
    <property type="project" value="TreeGrafter"/>
</dbReference>
<dbReference type="PANTHER" id="PTHR30576:SF4">
    <property type="entry name" value="UNDECAPRENYL-PHOSPHATE GALACTOSE PHOSPHOTRANSFERASE"/>
    <property type="match status" value="1"/>
</dbReference>
<organism evidence="10 11">
    <name type="scientific">Peptoclostridium acidaminophilum DSM 3953</name>
    <dbReference type="NCBI Taxonomy" id="1286171"/>
    <lineage>
        <taxon>Bacteria</taxon>
        <taxon>Bacillati</taxon>
        <taxon>Bacillota</taxon>
        <taxon>Clostridia</taxon>
        <taxon>Peptostreptococcales</taxon>
        <taxon>Peptoclostridiaceae</taxon>
        <taxon>Peptoclostridium</taxon>
    </lineage>
</organism>
<keyword evidence="11" id="KW-1185">Reference proteome</keyword>
<dbReference type="RefSeq" id="WP_242842464.1">
    <property type="nucleotide sequence ID" value="NZ_CP007452.1"/>
</dbReference>
<dbReference type="Pfam" id="PF02397">
    <property type="entry name" value="Bac_transf"/>
    <property type="match status" value="1"/>
</dbReference>
<name>W8TH86_PEPAC</name>
<dbReference type="eggNOG" id="COG2148">
    <property type="taxonomic scope" value="Bacteria"/>
</dbReference>
<dbReference type="InterPro" id="IPR003362">
    <property type="entry name" value="Bact_transf"/>
</dbReference>
<comment type="subcellular location">
    <subcellularLocation>
        <location evidence="1">Cell membrane</location>
    </subcellularLocation>
</comment>
<evidence type="ECO:0000256" key="5">
    <source>
        <dbReference type="ARBA" id="ARBA00022692"/>
    </source>
</evidence>
<keyword evidence="3" id="KW-1003">Cell membrane</keyword>
<dbReference type="KEGG" id="eac:EAL2_c18920"/>
<comment type="similarity">
    <text evidence="2">Belongs to the bacterial sugar transferase family.</text>
</comment>
<evidence type="ECO:0000256" key="7">
    <source>
        <dbReference type="ARBA" id="ARBA00023136"/>
    </source>
</evidence>
<dbReference type="Proteomes" id="UP000019591">
    <property type="component" value="Chromosome"/>
</dbReference>
<gene>
    <name evidence="10" type="ORF">EAL2_c18920</name>
</gene>
<feature type="domain" description="Bacterial sugar transferase" evidence="9">
    <location>
        <begin position="27"/>
        <end position="217"/>
    </location>
</feature>
<evidence type="ECO:0000256" key="3">
    <source>
        <dbReference type="ARBA" id="ARBA00022475"/>
    </source>
</evidence>
<evidence type="ECO:0000256" key="4">
    <source>
        <dbReference type="ARBA" id="ARBA00022679"/>
    </source>
</evidence>
<evidence type="ECO:0000256" key="1">
    <source>
        <dbReference type="ARBA" id="ARBA00004236"/>
    </source>
</evidence>
<dbReference type="HOGENOM" id="CLU_024920_1_0_9"/>
<dbReference type="STRING" id="1286171.EAL2_c18920"/>
<dbReference type="GO" id="GO:0005886">
    <property type="term" value="C:plasma membrane"/>
    <property type="evidence" value="ECO:0007669"/>
    <property type="project" value="UniProtKB-SubCell"/>
</dbReference>
<evidence type="ECO:0000256" key="8">
    <source>
        <dbReference type="SAM" id="Phobius"/>
    </source>
</evidence>
<dbReference type="PATRIC" id="fig|1286171.3.peg.1841"/>
<dbReference type="AlphaFoldDB" id="W8TH86"/>